<feature type="region of interest" description="Disordered" evidence="1">
    <location>
        <begin position="1"/>
        <end position="34"/>
    </location>
</feature>
<dbReference type="Proteomes" id="UP001218218">
    <property type="component" value="Unassembled WGS sequence"/>
</dbReference>
<sequence>MPQGNESQITNHISGGVGGAGGTGNAGQGGAGGTGEGARLTYGITAGDVTIHNHAGTFSTHYVALTAGSVTHITNYPQPTPPPGPLPQFQRVRTSYGLTIDMEEIWKLLKSRPAPISNPLATVKLGSIMFCPSSEQGGEPAEVAFFPEADPYLDPWVPGVAGGEKTAEGWTRFNASDRKQANLYAWLYQATHIFSRLRVSSNFEDYVLIHTFDFKIETYGAKQKPTAGFLFLCPEEHFQIATASFRWPECPAYWSRDPSGVERLTIEEATRLGFPPLEFKSRILGASWDSNVYAGLRRFQEEEGFDPDTPEYAIQWADGLLFEVCDTRDTDGQTSST</sequence>
<reference evidence="2" key="1">
    <citation type="submission" date="2023-03" db="EMBL/GenBank/DDBJ databases">
        <title>Massive genome expansion in bonnet fungi (Mycena s.s.) driven by repeated elements and novel gene families across ecological guilds.</title>
        <authorList>
            <consortium name="Lawrence Berkeley National Laboratory"/>
            <person name="Harder C.B."/>
            <person name="Miyauchi S."/>
            <person name="Viragh M."/>
            <person name="Kuo A."/>
            <person name="Thoen E."/>
            <person name="Andreopoulos B."/>
            <person name="Lu D."/>
            <person name="Skrede I."/>
            <person name="Drula E."/>
            <person name="Henrissat B."/>
            <person name="Morin E."/>
            <person name="Kohler A."/>
            <person name="Barry K."/>
            <person name="LaButti K."/>
            <person name="Morin E."/>
            <person name="Salamov A."/>
            <person name="Lipzen A."/>
            <person name="Mereny Z."/>
            <person name="Hegedus B."/>
            <person name="Baldrian P."/>
            <person name="Stursova M."/>
            <person name="Weitz H."/>
            <person name="Taylor A."/>
            <person name="Grigoriev I.V."/>
            <person name="Nagy L.G."/>
            <person name="Martin F."/>
            <person name="Kauserud H."/>
        </authorList>
    </citation>
    <scope>NUCLEOTIDE SEQUENCE</scope>
    <source>
        <strain evidence="2">CBHHK002</strain>
    </source>
</reference>
<name>A0AAD7AQM8_9AGAR</name>
<dbReference type="AlphaFoldDB" id="A0AAD7AQM8"/>
<organism evidence="2 3">
    <name type="scientific">Mycena albidolilacea</name>
    <dbReference type="NCBI Taxonomy" id="1033008"/>
    <lineage>
        <taxon>Eukaryota</taxon>
        <taxon>Fungi</taxon>
        <taxon>Dikarya</taxon>
        <taxon>Basidiomycota</taxon>
        <taxon>Agaricomycotina</taxon>
        <taxon>Agaricomycetes</taxon>
        <taxon>Agaricomycetidae</taxon>
        <taxon>Agaricales</taxon>
        <taxon>Marasmiineae</taxon>
        <taxon>Mycenaceae</taxon>
        <taxon>Mycena</taxon>
    </lineage>
</organism>
<evidence type="ECO:0000313" key="3">
    <source>
        <dbReference type="Proteomes" id="UP001218218"/>
    </source>
</evidence>
<dbReference type="EMBL" id="JARIHO010000002">
    <property type="protein sequence ID" value="KAJ7366223.1"/>
    <property type="molecule type" value="Genomic_DNA"/>
</dbReference>
<proteinExistence type="predicted"/>
<accession>A0AAD7AQM8</accession>
<feature type="compositionally biased region" description="Gly residues" evidence="1">
    <location>
        <begin position="15"/>
        <end position="34"/>
    </location>
</feature>
<protein>
    <submittedName>
        <fullName evidence="2">Uncharacterized protein</fullName>
    </submittedName>
</protein>
<comment type="caution">
    <text evidence="2">The sequence shown here is derived from an EMBL/GenBank/DDBJ whole genome shotgun (WGS) entry which is preliminary data.</text>
</comment>
<feature type="compositionally biased region" description="Polar residues" evidence="1">
    <location>
        <begin position="1"/>
        <end position="13"/>
    </location>
</feature>
<keyword evidence="3" id="KW-1185">Reference proteome</keyword>
<gene>
    <name evidence="2" type="ORF">DFH08DRAFT_1071790</name>
</gene>
<evidence type="ECO:0000313" key="2">
    <source>
        <dbReference type="EMBL" id="KAJ7366223.1"/>
    </source>
</evidence>
<evidence type="ECO:0000256" key="1">
    <source>
        <dbReference type="SAM" id="MobiDB-lite"/>
    </source>
</evidence>